<protein>
    <submittedName>
        <fullName evidence="7">D-2-hydroxyglutarate dehydrogenase</fullName>
        <ecNumber evidence="7">1.1.99.2</ecNumber>
    </submittedName>
</protein>
<dbReference type="InterPro" id="IPR016167">
    <property type="entry name" value="FAD-bd_PCMH_sub1"/>
</dbReference>
<dbReference type="EC" id="1.1.99.2" evidence="7"/>
<dbReference type="Gene3D" id="3.30.43.10">
    <property type="entry name" value="Uridine Diphospho-n-acetylenolpyruvylglucosamine Reductase, domain 2"/>
    <property type="match status" value="1"/>
</dbReference>
<dbReference type="Gene3D" id="1.10.45.10">
    <property type="entry name" value="Vanillyl-alcohol Oxidase, Chain A, domain 4"/>
    <property type="match status" value="1"/>
</dbReference>
<comment type="cofactor">
    <cofactor evidence="1">
        <name>FAD</name>
        <dbReference type="ChEBI" id="CHEBI:57692"/>
    </cofactor>
</comment>
<dbReference type="PANTHER" id="PTHR43716">
    <property type="entry name" value="D-2-HYDROXYGLUTARATE DEHYDROGENASE, MITOCHONDRIAL"/>
    <property type="match status" value="1"/>
</dbReference>
<dbReference type="InterPro" id="IPR016169">
    <property type="entry name" value="FAD-bd_PCMH_sub2"/>
</dbReference>
<dbReference type="EMBL" id="CADCSY010000024">
    <property type="protein sequence ID" value="CAA9218815.1"/>
    <property type="molecule type" value="Genomic_DNA"/>
</dbReference>
<keyword evidence="5 7" id="KW-0560">Oxidoreductase</keyword>
<dbReference type="SUPFAM" id="SSF56176">
    <property type="entry name" value="FAD-binding/transporter-associated domain-like"/>
    <property type="match status" value="1"/>
</dbReference>
<dbReference type="PANTHER" id="PTHR43716:SF1">
    <property type="entry name" value="D-2-HYDROXYGLUTARATE DEHYDROGENASE, MITOCHONDRIAL"/>
    <property type="match status" value="1"/>
</dbReference>
<dbReference type="InterPro" id="IPR016171">
    <property type="entry name" value="Vanillyl_alc_oxidase_C-sub2"/>
</dbReference>
<comment type="similarity">
    <text evidence="2">Belongs to the FAD-binding oxidoreductase/transferase type 4 family.</text>
</comment>
<dbReference type="InterPro" id="IPR004113">
    <property type="entry name" value="FAD-bd_oxidored_4_C"/>
</dbReference>
<dbReference type="AlphaFoldDB" id="A0A6J4HBK0"/>
<dbReference type="GO" id="GO:0071949">
    <property type="term" value="F:FAD binding"/>
    <property type="evidence" value="ECO:0007669"/>
    <property type="project" value="InterPro"/>
</dbReference>
<dbReference type="Gene3D" id="3.30.465.10">
    <property type="match status" value="1"/>
</dbReference>
<dbReference type="InterPro" id="IPR051264">
    <property type="entry name" value="FAD-oxidored/transferase_4"/>
</dbReference>
<keyword evidence="3" id="KW-0285">Flavoprotein</keyword>
<dbReference type="InterPro" id="IPR036318">
    <property type="entry name" value="FAD-bd_PCMH-like_sf"/>
</dbReference>
<sequence length="464" mass="46888">MAGREALLAELRGVVGARHVLDDEDVRAGYEVDWTRRWRGEALAVVRPGTTAEVAGVVSACAGARVAVVPQGGNTGLVGGSVPAGGEVVVSLRRLVDVGPVDPLSGQVTAGAGVVLADLQAQLAPAGRELAVDLAARSSATVGGLVATNAGGLRVLRHGTMRHQVVGLEAVLADGSVVSRLGGLAKDATGYDLSSLLVGSEGTLGVVTAARLRLVPTRPERVTALLAVRSVADAVAVAAELRDRLDSLDVAELVVGPTLALVARQRGLVPPFAVVPPAALLVECGSRESAPVDELAEAVLGCGAMVEDAAVSEHPSERARLWQHREEITEALQAAGPPRKLDVSLPLAGLATFADDVVVRVAASFPGATCHLFGHVLDGNLHVNVLGAPEGDGEAVDALVLGLVAAAGGSIGAEHGIGRAKVGWLHLSRSPAELAAFRSVKGALDPAGILNPGVLLPAPGATSS</sequence>
<accession>A0A6J4HBK0</accession>
<dbReference type="FunFam" id="1.10.45.10:FF:000001">
    <property type="entry name" value="D-lactate dehydrogenase mitochondrial"/>
    <property type="match status" value="1"/>
</dbReference>
<keyword evidence="4" id="KW-0274">FAD</keyword>
<dbReference type="SUPFAM" id="SSF55103">
    <property type="entry name" value="FAD-linked oxidases, C-terminal domain"/>
    <property type="match status" value="1"/>
</dbReference>
<proteinExistence type="inferred from homology"/>
<evidence type="ECO:0000256" key="4">
    <source>
        <dbReference type="ARBA" id="ARBA00022827"/>
    </source>
</evidence>
<dbReference type="Pfam" id="PF01565">
    <property type="entry name" value="FAD_binding_4"/>
    <property type="match status" value="1"/>
</dbReference>
<dbReference type="GO" id="GO:0022904">
    <property type="term" value="P:respiratory electron transport chain"/>
    <property type="evidence" value="ECO:0007669"/>
    <property type="project" value="TreeGrafter"/>
</dbReference>
<dbReference type="InterPro" id="IPR016164">
    <property type="entry name" value="FAD-linked_Oxase-like_C"/>
</dbReference>
<dbReference type="Gene3D" id="3.30.70.2190">
    <property type="match status" value="1"/>
</dbReference>
<dbReference type="InterPro" id="IPR006094">
    <property type="entry name" value="Oxid_FAD_bind_N"/>
</dbReference>
<dbReference type="Gene3D" id="3.30.70.2740">
    <property type="match status" value="1"/>
</dbReference>
<reference evidence="7" key="1">
    <citation type="submission" date="2020-02" db="EMBL/GenBank/DDBJ databases">
        <authorList>
            <person name="Meier V. D."/>
        </authorList>
    </citation>
    <scope>NUCLEOTIDE SEQUENCE</scope>
    <source>
        <strain evidence="7">AVDCRST_MAG20</strain>
    </source>
</reference>
<evidence type="ECO:0000259" key="6">
    <source>
        <dbReference type="PROSITE" id="PS51387"/>
    </source>
</evidence>
<dbReference type="GO" id="GO:0047545">
    <property type="term" value="F:(S)-2-hydroxyglutarate dehydrogenase activity"/>
    <property type="evidence" value="ECO:0007669"/>
    <property type="project" value="UniProtKB-EC"/>
</dbReference>
<dbReference type="Pfam" id="PF02913">
    <property type="entry name" value="FAD-oxidase_C"/>
    <property type="match status" value="1"/>
</dbReference>
<evidence type="ECO:0000256" key="3">
    <source>
        <dbReference type="ARBA" id="ARBA00022630"/>
    </source>
</evidence>
<organism evidence="7">
    <name type="scientific">uncultured Acidimicrobiales bacterium</name>
    <dbReference type="NCBI Taxonomy" id="310071"/>
    <lineage>
        <taxon>Bacteria</taxon>
        <taxon>Bacillati</taxon>
        <taxon>Actinomycetota</taxon>
        <taxon>Acidimicrobiia</taxon>
        <taxon>Acidimicrobiales</taxon>
        <taxon>environmental samples</taxon>
    </lineage>
</organism>
<gene>
    <name evidence="7" type="ORF">AVDCRST_MAG20-567</name>
</gene>
<evidence type="ECO:0000256" key="1">
    <source>
        <dbReference type="ARBA" id="ARBA00001974"/>
    </source>
</evidence>
<evidence type="ECO:0000256" key="2">
    <source>
        <dbReference type="ARBA" id="ARBA00008000"/>
    </source>
</evidence>
<dbReference type="InterPro" id="IPR016166">
    <property type="entry name" value="FAD-bd_PCMH"/>
</dbReference>
<feature type="domain" description="FAD-binding PCMH-type" evidence="6">
    <location>
        <begin position="38"/>
        <end position="217"/>
    </location>
</feature>
<evidence type="ECO:0000313" key="7">
    <source>
        <dbReference type="EMBL" id="CAA9218815.1"/>
    </source>
</evidence>
<name>A0A6J4HBK0_9ACTN</name>
<evidence type="ECO:0000256" key="5">
    <source>
        <dbReference type="ARBA" id="ARBA00023002"/>
    </source>
</evidence>
<dbReference type="PROSITE" id="PS51387">
    <property type="entry name" value="FAD_PCMH"/>
    <property type="match status" value="1"/>
</dbReference>